<proteinExistence type="predicted"/>
<feature type="coiled-coil region" evidence="1">
    <location>
        <begin position="50"/>
        <end position="84"/>
    </location>
</feature>
<gene>
    <name evidence="3" type="ORF">RND81_07G090200</name>
</gene>
<name>A0AAW1JLE8_SAPOF</name>
<dbReference type="EMBL" id="JBDFQZ010000007">
    <property type="protein sequence ID" value="KAK9705893.1"/>
    <property type="molecule type" value="Genomic_DNA"/>
</dbReference>
<feature type="region of interest" description="Disordered" evidence="2">
    <location>
        <begin position="1"/>
        <end position="35"/>
    </location>
</feature>
<evidence type="ECO:0000313" key="4">
    <source>
        <dbReference type="Proteomes" id="UP001443914"/>
    </source>
</evidence>
<dbReference type="PANTHER" id="PTHR33437:SF2">
    <property type="entry name" value="OS06G0361200 PROTEIN"/>
    <property type="match status" value="1"/>
</dbReference>
<evidence type="ECO:0000313" key="3">
    <source>
        <dbReference type="EMBL" id="KAK9705893.1"/>
    </source>
</evidence>
<organism evidence="3 4">
    <name type="scientific">Saponaria officinalis</name>
    <name type="common">Common soapwort</name>
    <name type="synonym">Lychnis saponaria</name>
    <dbReference type="NCBI Taxonomy" id="3572"/>
    <lineage>
        <taxon>Eukaryota</taxon>
        <taxon>Viridiplantae</taxon>
        <taxon>Streptophyta</taxon>
        <taxon>Embryophyta</taxon>
        <taxon>Tracheophyta</taxon>
        <taxon>Spermatophyta</taxon>
        <taxon>Magnoliopsida</taxon>
        <taxon>eudicotyledons</taxon>
        <taxon>Gunneridae</taxon>
        <taxon>Pentapetalae</taxon>
        <taxon>Caryophyllales</taxon>
        <taxon>Caryophyllaceae</taxon>
        <taxon>Caryophylleae</taxon>
        <taxon>Saponaria</taxon>
    </lineage>
</organism>
<comment type="caution">
    <text evidence="3">The sequence shown here is derived from an EMBL/GenBank/DDBJ whole genome shotgun (WGS) entry which is preliminary data.</text>
</comment>
<dbReference type="Proteomes" id="UP001443914">
    <property type="component" value="Unassembled WGS sequence"/>
</dbReference>
<dbReference type="PANTHER" id="PTHR33437">
    <property type="entry name" value="OS06G0361200 PROTEIN"/>
    <property type="match status" value="1"/>
</dbReference>
<sequence length="212" mass="23647">MTTYTDPLFDAVEDDESDSDSCPSSPHGGVQGVSSHTSCSMIAPVMMTHALTLEKQLAQIKIICEELKKENEEKNKQIDSLTKKLEEHPESSKHNNTTSKDGAATRSDENDNERKSNSFIVKDVYDMISNAIKMQFGETPQGSYHYINPYTKRVDRLEMPLGYKVPTFQLFDGKGNPKQHIAHFVETCSNAGTKGDLLASETIRSQPKENCV</sequence>
<keyword evidence="4" id="KW-1185">Reference proteome</keyword>
<evidence type="ECO:0000256" key="1">
    <source>
        <dbReference type="SAM" id="Coils"/>
    </source>
</evidence>
<protein>
    <recommendedName>
        <fullName evidence="5">Ty3-gypsy retrotransposon protein</fullName>
    </recommendedName>
</protein>
<feature type="compositionally biased region" description="Basic and acidic residues" evidence="2">
    <location>
        <begin position="84"/>
        <end position="93"/>
    </location>
</feature>
<feature type="compositionally biased region" description="Basic and acidic residues" evidence="2">
    <location>
        <begin position="106"/>
        <end position="115"/>
    </location>
</feature>
<reference evidence="3" key="1">
    <citation type="submission" date="2024-03" db="EMBL/GenBank/DDBJ databases">
        <title>WGS assembly of Saponaria officinalis var. Norfolk2.</title>
        <authorList>
            <person name="Jenkins J."/>
            <person name="Shu S."/>
            <person name="Grimwood J."/>
            <person name="Barry K."/>
            <person name="Goodstein D."/>
            <person name="Schmutz J."/>
            <person name="Leebens-Mack J."/>
            <person name="Osbourn A."/>
        </authorList>
    </citation>
    <scope>NUCLEOTIDE SEQUENCE [LARGE SCALE GENOMIC DNA]</scope>
    <source>
        <strain evidence="3">JIC</strain>
    </source>
</reference>
<dbReference type="AlphaFoldDB" id="A0AAW1JLE8"/>
<feature type="region of interest" description="Disordered" evidence="2">
    <location>
        <begin position="84"/>
        <end position="115"/>
    </location>
</feature>
<keyword evidence="1" id="KW-0175">Coiled coil</keyword>
<evidence type="ECO:0000256" key="2">
    <source>
        <dbReference type="SAM" id="MobiDB-lite"/>
    </source>
</evidence>
<evidence type="ECO:0008006" key="5">
    <source>
        <dbReference type="Google" id="ProtNLM"/>
    </source>
</evidence>
<accession>A0AAW1JLE8</accession>